<sequence length="250" mass="27945">MELCTNLQNKVIDLEKTKTSQAQEITSLKRRVKILEKKGGSRTHKLKRLYKIGSKARVASSDKESLGKEDASKQGRKIDDIDADEGITLVDETTENQGRFNDEEMFDADVLDGEEVFATAEQEVAAVKEVPVEEVEKVVSTAEVTTAGMEVTTASATTTTTDDLNLAQAQALMEIRSARPKAKGIVFREPADLQAELEEEKRLAREKEEEANIALLETWEDIQAKIDVDYQLAQRLQAEEQKELTDEEKT</sequence>
<evidence type="ECO:0000256" key="1">
    <source>
        <dbReference type="SAM" id="Coils"/>
    </source>
</evidence>
<keyword evidence="3" id="KW-1185">Reference proteome</keyword>
<gene>
    <name evidence="2" type="ORF">Tco_0839965</name>
</gene>
<organism evidence="2 3">
    <name type="scientific">Tanacetum coccineum</name>
    <dbReference type="NCBI Taxonomy" id="301880"/>
    <lineage>
        <taxon>Eukaryota</taxon>
        <taxon>Viridiplantae</taxon>
        <taxon>Streptophyta</taxon>
        <taxon>Embryophyta</taxon>
        <taxon>Tracheophyta</taxon>
        <taxon>Spermatophyta</taxon>
        <taxon>Magnoliopsida</taxon>
        <taxon>eudicotyledons</taxon>
        <taxon>Gunneridae</taxon>
        <taxon>Pentapetalae</taxon>
        <taxon>asterids</taxon>
        <taxon>campanulids</taxon>
        <taxon>Asterales</taxon>
        <taxon>Asteraceae</taxon>
        <taxon>Asteroideae</taxon>
        <taxon>Anthemideae</taxon>
        <taxon>Anthemidinae</taxon>
        <taxon>Tanacetum</taxon>
    </lineage>
</organism>
<reference evidence="2" key="1">
    <citation type="journal article" date="2022" name="Int. J. Mol. Sci.">
        <title>Draft Genome of Tanacetum Coccineum: Genomic Comparison of Closely Related Tanacetum-Family Plants.</title>
        <authorList>
            <person name="Yamashiro T."/>
            <person name="Shiraishi A."/>
            <person name="Nakayama K."/>
            <person name="Satake H."/>
        </authorList>
    </citation>
    <scope>NUCLEOTIDE SEQUENCE</scope>
</reference>
<evidence type="ECO:0000313" key="2">
    <source>
        <dbReference type="EMBL" id="GJT05503.1"/>
    </source>
</evidence>
<proteinExistence type="predicted"/>
<protein>
    <submittedName>
        <fullName evidence="2">Uncharacterized protein</fullName>
    </submittedName>
</protein>
<keyword evidence="1" id="KW-0175">Coiled coil</keyword>
<reference evidence="2" key="2">
    <citation type="submission" date="2022-01" db="EMBL/GenBank/DDBJ databases">
        <authorList>
            <person name="Yamashiro T."/>
            <person name="Shiraishi A."/>
            <person name="Satake H."/>
            <person name="Nakayama K."/>
        </authorList>
    </citation>
    <scope>NUCLEOTIDE SEQUENCE</scope>
</reference>
<dbReference type="Proteomes" id="UP001151760">
    <property type="component" value="Unassembled WGS sequence"/>
</dbReference>
<dbReference type="EMBL" id="BQNB010012591">
    <property type="protein sequence ID" value="GJT05503.1"/>
    <property type="molecule type" value="Genomic_DNA"/>
</dbReference>
<feature type="coiled-coil region" evidence="1">
    <location>
        <begin position="190"/>
        <end position="217"/>
    </location>
</feature>
<accession>A0ABQ5AVZ1</accession>
<evidence type="ECO:0000313" key="3">
    <source>
        <dbReference type="Proteomes" id="UP001151760"/>
    </source>
</evidence>
<name>A0ABQ5AVZ1_9ASTR</name>
<comment type="caution">
    <text evidence="2">The sequence shown here is derived from an EMBL/GenBank/DDBJ whole genome shotgun (WGS) entry which is preliminary data.</text>
</comment>